<evidence type="ECO:0000256" key="1">
    <source>
        <dbReference type="ARBA" id="ARBA00022475"/>
    </source>
</evidence>
<feature type="transmembrane region" description="Helical" evidence="10">
    <location>
        <begin position="78"/>
        <end position="101"/>
    </location>
</feature>
<dbReference type="InterPro" id="IPR003811">
    <property type="entry name" value="G3P_acylTferase_PlsY"/>
</dbReference>
<dbReference type="PANTHER" id="PTHR30309:SF0">
    <property type="entry name" value="GLYCEROL-3-PHOSPHATE ACYLTRANSFERASE-RELATED"/>
    <property type="match status" value="1"/>
</dbReference>
<dbReference type="GO" id="GO:0043772">
    <property type="term" value="F:acyl-phosphate glycerol-3-phosphate acyltransferase activity"/>
    <property type="evidence" value="ECO:0007669"/>
    <property type="project" value="InterPro"/>
</dbReference>
<feature type="transmembrane region" description="Helical" evidence="10">
    <location>
        <begin position="107"/>
        <end position="131"/>
    </location>
</feature>
<keyword evidence="9" id="KW-1208">Phospholipid metabolism</keyword>
<evidence type="ECO:0000256" key="6">
    <source>
        <dbReference type="ARBA" id="ARBA00023098"/>
    </source>
</evidence>
<dbReference type="EMBL" id="BARW01000888">
    <property type="protein sequence ID" value="GAI70650.1"/>
    <property type="molecule type" value="Genomic_DNA"/>
</dbReference>
<evidence type="ECO:0000256" key="3">
    <source>
        <dbReference type="ARBA" id="ARBA00022679"/>
    </source>
</evidence>
<dbReference type="GO" id="GO:0008654">
    <property type="term" value="P:phospholipid biosynthetic process"/>
    <property type="evidence" value="ECO:0007669"/>
    <property type="project" value="UniProtKB-KW"/>
</dbReference>
<dbReference type="NCBIfam" id="TIGR00023">
    <property type="entry name" value="glycerol-3-phosphate 1-O-acyltransferase PlsY"/>
    <property type="match status" value="1"/>
</dbReference>
<keyword evidence="8" id="KW-0594">Phospholipid biosynthesis</keyword>
<feature type="transmembrane region" description="Helical" evidence="10">
    <location>
        <begin position="138"/>
        <end position="157"/>
    </location>
</feature>
<accession>X1S5D2</accession>
<dbReference type="GO" id="GO:0005886">
    <property type="term" value="C:plasma membrane"/>
    <property type="evidence" value="ECO:0007669"/>
    <property type="project" value="InterPro"/>
</dbReference>
<feature type="transmembrane region" description="Helical" evidence="10">
    <location>
        <begin position="163"/>
        <end position="182"/>
    </location>
</feature>
<proteinExistence type="inferred from homology"/>
<dbReference type="PANTHER" id="PTHR30309">
    <property type="entry name" value="INNER MEMBRANE PROTEIN YGIH"/>
    <property type="match status" value="1"/>
</dbReference>
<evidence type="ECO:0000256" key="5">
    <source>
        <dbReference type="ARBA" id="ARBA00022989"/>
    </source>
</evidence>
<keyword evidence="2" id="KW-0444">Lipid biosynthesis</keyword>
<evidence type="ECO:0000256" key="7">
    <source>
        <dbReference type="ARBA" id="ARBA00023136"/>
    </source>
</evidence>
<protein>
    <submittedName>
        <fullName evidence="11">Uncharacterized protein</fullName>
    </submittedName>
</protein>
<sequence length="201" mass="22051">MKIALVIISCYILGSVPFGYIVGKLFKKVDIREYGSGNIGATNAFRILGPLLASLVVIGDIGKGVLSIYLVQYLNIDNLLILTIAGLAVICGHDWSIFLGFKGGKGIATTFGVVFVLSPIISFLALIVWGVVVIATRYVSLASIFAVISIFILTILFKQPYEYILFSAIILVLGIFNHKENIIRLKSKKERKIGERIKIEK</sequence>
<keyword evidence="3" id="KW-0808">Transferase</keyword>
<keyword evidence="6" id="KW-0443">Lipid metabolism</keyword>
<name>X1S5D2_9ZZZZ</name>
<comment type="caution">
    <text evidence="11">The sequence shown here is derived from an EMBL/GenBank/DDBJ whole genome shotgun (WGS) entry which is preliminary data.</text>
</comment>
<dbReference type="HAMAP" id="MF_01043">
    <property type="entry name" value="PlsY"/>
    <property type="match status" value="1"/>
</dbReference>
<keyword evidence="4 10" id="KW-0812">Transmembrane</keyword>
<evidence type="ECO:0000313" key="11">
    <source>
        <dbReference type="EMBL" id="GAI70650.1"/>
    </source>
</evidence>
<evidence type="ECO:0000256" key="9">
    <source>
        <dbReference type="ARBA" id="ARBA00023264"/>
    </source>
</evidence>
<keyword evidence="5 10" id="KW-1133">Transmembrane helix</keyword>
<keyword evidence="7 10" id="KW-0472">Membrane</keyword>
<organism evidence="11">
    <name type="scientific">marine sediment metagenome</name>
    <dbReference type="NCBI Taxonomy" id="412755"/>
    <lineage>
        <taxon>unclassified sequences</taxon>
        <taxon>metagenomes</taxon>
        <taxon>ecological metagenomes</taxon>
    </lineage>
</organism>
<evidence type="ECO:0000256" key="10">
    <source>
        <dbReference type="SAM" id="Phobius"/>
    </source>
</evidence>
<feature type="transmembrane region" description="Helical" evidence="10">
    <location>
        <begin position="47"/>
        <end position="71"/>
    </location>
</feature>
<reference evidence="11" key="1">
    <citation type="journal article" date="2014" name="Front. Microbiol.">
        <title>High frequency of phylogenetically diverse reductive dehalogenase-homologous genes in deep subseafloor sedimentary metagenomes.</title>
        <authorList>
            <person name="Kawai M."/>
            <person name="Futagami T."/>
            <person name="Toyoda A."/>
            <person name="Takaki Y."/>
            <person name="Nishi S."/>
            <person name="Hori S."/>
            <person name="Arai W."/>
            <person name="Tsubouchi T."/>
            <person name="Morono Y."/>
            <person name="Uchiyama I."/>
            <person name="Ito T."/>
            <person name="Fujiyama A."/>
            <person name="Inagaki F."/>
            <person name="Takami H."/>
        </authorList>
    </citation>
    <scope>NUCLEOTIDE SEQUENCE</scope>
    <source>
        <strain evidence="11">Expedition CK06-06</strain>
    </source>
</reference>
<keyword evidence="1" id="KW-1003">Cell membrane</keyword>
<evidence type="ECO:0000256" key="4">
    <source>
        <dbReference type="ARBA" id="ARBA00022692"/>
    </source>
</evidence>
<dbReference type="AlphaFoldDB" id="X1S5D2"/>
<evidence type="ECO:0000256" key="2">
    <source>
        <dbReference type="ARBA" id="ARBA00022516"/>
    </source>
</evidence>
<gene>
    <name evidence="11" type="ORF">S12H4_03235</name>
</gene>
<dbReference type="SMART" id="SM01207">
    <property type="entry name" value="G3P_acyltransf"/>
    <property type="match status" value="1"/>
</dbReference>
<evidence type="ECO:0000256" key="8">
    <source>
        <dbReference type="ARBA" id="ARBA00023209"/>
    </source>
</evidence>
<dbReference type="Pfam" id="PF02660">
    <property type="entry name" value="G3P_acyltransf"/>
    <property type="match status" value="1"/>
</dbReference>